<dbReference type="Proteomes" id="UP000054776">
    <property type="component" value="Unassembled WGS sequence"/>
</dbReference>
<gene>
    <name evidence="1" type="ORF">T01_6981</name>
</gene>
<comment type="caution">
    <text evidence="1">The sequence shown here is derived from an EMBL/GenBank/DDBJ whole genome shotgun (WGS) entry which is preliminary data.</text>
</comment>
<evidence type="ECO:0000313" key="2">
    <source>
        <dbReference type="Proteomes" id="UP000054776"/>
    </source>
</evidence>
<organism evidence="1 2">
    <name type="scientific">Trichinella spiralis</name>
    <name type="common">Trichina worm</name>
    <dbReference type="NCBI Taxonomy" id="6334"/>
    <lineage>
        <taxon>Eukaryota</taxon>
        <taxon>Metazoa</taxon>
        <taxon>Ecdysozoa</taxon>
        <taxon>Nematoda</taxon>
        <taxon>Enoplea</taxon>
        <taxon>Dorylaimia</taxon>
        <taxon>Trichinellida</taxon>
        <taxon>Trichinellidae</taxon>
        <taxon>Trichinella</taxon>
    </lineage>
</organism>
<dbReference type="EMBL" id="JYDH01000418">
    <property type="protein sequence ID" value="KRY26471.1"/>
    <property type="molecule type" value="Genomic_DNA"/>
</dbReference>
<accession>A0A0V1ANU5</accession>
<dbReference type="AlphaFoldDB" id="A0A0V1ANU5"/>
<reference evidence="1 2" key="1">
    <citation type="submission" date="2015-01" db="EMBL/GenBank/DDBJ databases">
        <title>Evolution of Trichinella species and genotypes.</title>
        <authorList>
            <person name="Korhonen P.K."/>
            <person name="Edoardo P."/>
            <person name="Giuseppe L.R."/>
            <person name="Gasser R.B."/>
        </authorList>
    </citation>
    <scope>NUCLEOTIDE SEQUENCE [LARGE SCALE GENOMIC DNA]</scope>
    <source>
        <strain evidence="1">ISS3</strain>
    </source>
</reference>
<dbReference type="InParanoid" id="A0A0V1ANU5"/>
<name>A0A0V1ANU5_TRISP</name>
<proteinExistence type="predicted"/>
<sequence length="60" mass="6933">MDTLCTHSAEIVQHYENRFTHLYEASSAKLVELFALYISQARILYKLDAVASWRRANGDD</sequence>
<protein>
    <submittedName>
        <fullName evidence="1">Uncharacterized protein</fullName>
    </submittedName>
</protein>
<keyword evidence="2" id="KW-1185">Reference proteome</keyword>
<evidence type="ECO:0000313" key="1">
    <source>
        <dbReference type="EMBL" id="KRY26471.1"/>
    </source>
</evidence>